<name>A0ABX8EJ18_9ACTN</name>
<dbReference type="Proteomes" id="UP000679307">
    <property type="component" value="Chromosome"/>
</dbReference>
<dbReference type="RefSeq" id="WP_214056022.1">
    <property type="nucleotide sequence ID" value="NZ_BAAAHS010000050.1"/>
</dbReference>
<evidence type="ECO:0000256" key="2">
    <source>
        <dbReference type="SAM" id="SignalP"/>
    </source>
</evidence>
<dbReference type="Gene3D" id="1.10.4030.10">
    <property type="entry name" value="Porin chaperone SurA, peptide-binding domain"/>
    <property type="match status" value="1"/>
</dbReference>
<feature type="chain" id="PRO_5045266017" evidence="2">
    <location>
        <begin position="25"/>
        <end position="252"/>
    </location>
</feature>
<dbReference type="PROSITE" id="PS51257">
    <property type="entry name" value="PROKAR_LIPOPROTEIN"/>
    <property type="match status" value="1"/>
</dbReference>
<dbReference type="InterPro" id="IPR050245">
    <property type="entry name" value="PrsA_foldase"/>
</dbReference>
<feature type="compositionally biased region" description="Low complexity" evidence="1">
    <location>
        <begin position="31"/>
        <end position="54"/>
    </location>
</feature>
<feature type="region of interest" description="Disordered" evidence="1">
    <location>
        <begin position="20"/>
        <end position="54"/>
    </location>
</feature>
<keyword evidence="4" id="KW-1185">Reference proteome</keyword>
<keyword evidence="2" id="KW-0732">Signal</keyword>
<organism evidence="3 4">
    <name type="scientific">Nocardioides aquaticus</name>
    <dbReference type="NCBI Taxonomy" id="160826"/>
    <lineage>
        <taxon>Bacteria</taxon>
        <taxon>Bacillati</taxon>
        <taxon>Actinomycetota</taxon>
        <taxon>Actinomycetes</taxon>
        <taxon>Propionibacteriales</taxon>
        <taxon>Nocardioidaceae</taxon>
        <taxon>Nocardioides</taxon>
    </lineage>
</organism>
<reference evidence="3 4" key="1">
    <citation type="submission" date="2021-05" db="EMBL/GenBank/DDBJ databases">
        <title>Complete genome of Nocardioides aquaticus KCTC 9944T isolated from meromictic and hypersaline Ekho Lake, Antarctica.</title>
        <authorList>
            <person name="Hwang K."/>
            <person name="Kim K.M."/>
            <person name="Choe H."/>
        </authorList>
    </citation>
    <scope>NUCLEOTIDE SEQUENCE [LARGE SCALE GENOMIC DNA]</scope>
    <source>
        <strain evidence="3 4">KCTC 9944</strain>
    </source>
</reference>
<dbReference type="EC" id="5.2.1.8" evidence="3"/>
<evidence type="ECO:0000313" key="4">
    <source>
        <dbReference type="Proteomes" id="UP000679307"/>
    </source>
</evidence>
<dbReference type="SUPFAM" id="SSF109998">
    <property type="entry name" value="Triger factor/SurA peptide-binding domain-like"/>
    <property type="match status" value="1"/>
</dbReference>
<dbReference type="InterPro" id="IPR027304">
    <property type="entry name" value="Trigger_fact/SurA_dom_sf"/>
</dbReference>
<dbReference type="GO" id="GO:0003755">
    <property type="term" value="F:peptidyl-prolyl cis-trans isomerase activity"/>
    <property type="evidence" value="ECO:0007669"/>
    <property type="project" value="UniProtKB-EC"/>
</dbReference>
<accession>A0ABX8EJ18</accession>
<evidence type="ECO:0000256" key="1">
    <source>
        <dbReference type="SAM" id="MobiDB-lite"/>
    </source>
</evidence>
<proteinExistence type="predicted"/>
<sequence length="252" mass="26377">MSSRTALAGLTAALLLLTGCGGGAEEEPDTGSSASSGSSEAAESAGAEPDVADVPEVVAEVNGEEITRAEFVPAYTAQVQQATAQAQAGGEQPDEDALREQTAQGLVDTELLRQEAEARGIEASEQAINDQLTTLAEQNQLPSAQAFLDALEEQGTSEDEVRTQVETQVLLEGLVADEAGGEIDPTEKDLRTLYQQVKQQQAQSGQQAGQALPPFAQVRSQLKDQAVSEEQGRVAQSLVDGLTEDADISINL</sequence>
<dbReference type="EMBL" id="CP075371">
    <property type="protein sequence ID" value="QVT80481.1"/>
    <property type="molecule type" value="Genomic_DNA"/>
</dbReference>
<dbReference type="PANTHER" id="PTHR47245">
    <property type="entry name" value="PEPTIDYLPROLYL ISOMERASE"/>
    <property type="match status" value="1"/>
</dbReference>
<gene>
    <name evidence="3" type="primary">surA</name>
    <name evidence="3" type="ORF">ENKNEFLB_02880</name>
</gene>
<dbReference type="Pfam" id="PF13624">
    <property type="entry name" value="SurA_N_3"/>
    <property type="match status" value="1"/>
</dbReference>
<feature type="region of interest" description="Disordered" evidence="1">
    <location>
        <begin position="81"/>
        <end position="101"/>
    </location>
</feature>
<evidence type="ECO:0000313" key="3">
    <source>
        <dbReference type="EMBL" id="QVT80481.1"/>
    </source>
</evidence>
<dbReference type="PANTHER" id="PTHR47245:SF2">
    <property type="entry name" value="PEPTIDYL-PROLYL CIS-TRANS ISOMERASE HP_0175-RELATED"/>
    <property type="match status" value="1"/>
</dbReference>
<keyword evidence="3" id="KW-0413">Isomerase</keyword>
<feature type="signal peptide" evidence="2">
    <location>
        <begin position="1"/>
        <end position="24"/>
    </location>
</feature>
<protein>
    <submittedName>
        <fullName evidence="3">Chaperone SurA</fullName>
        <ecNumber evidence="3">5.2.1.8</ecNumber>
    </submittedName>
</protein>